<evidence type="ECO:0000313" key="1">
    <source>
        <dbReference type="EMBL" id="KAK2769596.1"/>
    </source>
</evidence>
<sequence length="119" mass="13289">MCPLRDAVANASVMDDPEDGVTMDIVSKLRDRRVKMGVTTWESLWQALLPDDQCAKSEDFEPIIEIDEVKNAFERKAGKCASALQKVSSTMILMTGKTSHEEFGNILWNLASATQLERL</sequence>
<protein>
    <submittedName>
        <fullName evidence="1">Ankyrin repeat protein</fullName>
    </submittedName>
</protein>
<organism evidence="1 2">
    <name type="scientific">Colletotrichum kahawae</name>
    <name type="common">Coffee berry disease fungus</name>
    <dbReference type="NCBI Taxonomy" id="34407"/>
    <lineage>
        <taxon>Eukaryota</taxon>
        <taxon>Fungi</taxon>
        <taxon>Dikarya</taxon>
        <taxon>Ascomycota</taxon>
        <taxon>Pezizomycotina</taxon>
        <taxon>Sordariomycetes</taxon>
        <taxon>Hypocreomycetidae</taxon>
        <taxon>Glomerellales</taxon>
        <taxon>Glomerellaceae</taxon>
        <taxon>Colletotrichum</taxon>
        <taxon>Colletotrichum gloeosporioides species complex</taxon>
    </lineage>
</organism>
<reference evidence="1" key="1">
    <citation type="submission" date="2023-02" db="EMBL/GenBank/DDBJ databases">
        <title>Colletotrichum kahawae CIFC_Que2 genome sequencing and assembly.</title>
        <authorList>
            <person name="Baroncelli R."/>
        </authorList>
    </citation>
    <scope>NUCLEOTIDE SEQUENCE</scope>
    <source>
        <strain evidence="1">CIFC_Que2</strain>
    </source>
</reference>
<comment type="caution">
    <text evidence="1">The sequence shown here is derived from an EMBL/GenBank/DDBJ whole genome shotgun (WGS) entry which is preliminary data.</text>
</comment>
<proteinExistence type="predicted"/>
<evidence type="ECO:0000313" key="2">
    <source>
        <dbReference type="Proteomes" id="UP001281614"/>
    </source>
</evidence>
<dbReference type="AlphaFoldDB" id="A0AAD9YL54"/>
<keyword evidence="2" id="KW-1185">Reference proteome</keyword>
<gene>
    <name evidence="1" type="ORF">CKAH01_15132</name>
</gene>
<accession>A0AAD9YL54</accession>
<dbReference type="EMBL" id="VYYT01000109">
    <property type="protein sequence ID" value="KAK2769596.1"/>
    <property type="molecule type" value="Genomic_DNA"/>
</dbReference>
<name>A0AAD9YL54_COLKA</name>
<dbReference type="Proteomes" id="UP001281614">
    <property type="component" value="Unassembled WGS sequence"/>
</dbReference>